<feature type="region of interest" description="Disordered" evidence="1">
    <location>
        <begin position="1"/>
        <end position="36"/>
    </location>
</feature>
<reference evidence="2" key="1">
    <citation type="journal article" date="2014" name="Int. J. Syst. Evol. Microbiol.">
        <title>Complete genome sequence of Corynebacterium casei LMG S-19264T (=DSM 44701T), isolated from a smear-ripened cheese.</title>
        <authorList>
            <consortium name="US DOE Joint Genome Institute (JGI-PGF)"/>
            <person name="Walter F."/>
            <person name="Albersmeier A."/>
            <person name="Kalinowski J."/>
            <person name="Ruckert C."/>
        </authorList>
    </citation>
    <scope>NUCLEOTIDE SEQUENCE</scope>
    <source>
        <strain evidence="2">CGMCC 1.12827</strain>
    </source>
</reference>
<name>A0A916WZ67_9ACTN</name>
<dbReference type="AlphaFoldDB" id="A0A916WZ67"/>
<dbReference type="RefSeq" id="WP_188588079.1">
    <property type="nucleotide sequence ID" value="NZ_BMGC01000036.1"/>
</dbReference>
<accession>A0A916WZ67</accession>
<keyword evidence="3" id="KW-1185">Reference proteome</keyword>
<reference evidence="2" key="2">
    <citation type="submission" date="2020-09" db="EMBL/GenBank/DDBJ databases">
        <authorList>
            <person name="Sun Q."/>
            <person name="Zhou Y."/>
        </authorList>
    </citation>
    <scope>NUCLEOTIDE SEQUENCE</scope>
    <source>
        <strain evidence="2">CGMCC 1.12827</strain>
    </source>
</reference>
<evidence type="ECO:0000313" key="2">
    <source>
        <dbReference type="EMBL" id="GGB43829.1"/>
    </source>
</evidence>
<dbReference type="EMBL" id="BMGC01000036">
    <property type="protein sequence ID" value="GGB43829.1"/>
    <property type="molecule type" value="Genomic_DNA"/>
</dbReference>
<comment type="caution">
    <text evidence="2">The sequence shown here is derived from an EMBL/GenBank/DDBJ whole genome shotgun (WGS) entry which is preliminary data.</text>
</comment>
<protein>
    <submittedName>
        <fullName evidence="2">Uncharacterized protein</fullName>
    </submittedName>
</protein>
<gene>
    <name evidence="2" type="ORF">GCM10011489_34210</name>
</gene>
<evidence type="ECO:0000256" key="1">
    <source>
        <dbReference type="SAM" id="MobiDB-lite"/>
    </source>
</evidence>
<dbReference type="Proteomes" id="UP000621454">
    <property type="component" value="Unassembled WGS sequence"/>
</dbReference>
<proteinExistence type="predicted"/>
<evidence type="ECO:0000313" key="3">
    <source>
        <dbReference type="Proteomes" id="UP000621454"/>
    </source>
</evidence>
<organism evidence="2 3">
    <name type="scientific">Gordonia jinhuaensis</name>
    <dbReference type="NCBI Taxonomy" id="1517702"/>
    <lineage>
        <taxon>Bacteria</taxon>
        <taxon>Bacillati</taxon>
        <taxon>Actinomycetota</taxon>
        <taxon>Actinomycetes</taxon>
        <taxon>Mycobacteriales</taxon>
        <taxon>Gordoniaceae</taxon>
        <taxon>Gordonia</taxon>
    </lineage>
</organism>
<sequence>METENNFYPGADAENRTTSPTTPERRAPPVPTTRQEARELERLRYEHGTAFEVYLDHLWNGIETITDMEADFSNLHWASYERIEQFVDDFIESLGWADARDHALREWAIPNNILIFDRAAMLEQLRGDFEFHERGGEVHVFIK</sequence>